<name>T0H1B7_9SPHN</name>
<evidence type="ECO:0000313" key="2">
    <source>
        <dbReference type="Proteomes" id="UP000015524"/>
    </source>
</evidence>
<gene>
    <name evidence="1" type="ORF">L485_01735</name>
</gene>
<sequence length="140" mass="14560">MPQPVDTLTLEDARVLLAAAEAKAEVLGTPYNIAVVDSGGNLLLFARMDGAWLGSIDIAIHKAFTARAFDMPTDELAKMAQPGKPLFGIQDTNHDRIVVFGGGAPVKAGETVLGAIGASGGTVQQDIEVVEAALRAFEDA</sequence>
<comment type="caution">
    <text evidence="1">The sequence shown here is derived from an EMBL/GenBank/DDBJ whole genome shotgun (WGS) entry which is preliminary data.</text>
</comment>
<dbReference type="InterPro" id="IPR038084">
    <property type="entry name" value="PduO/GlcC-like_sf"/>
</dbReference>
<reference evidence="1 2" key="1">
    <citation type="journal article" date="2013" name="Genome Announc.">
        <title>Draft Genome Sequence of a Hexachlorocyclohexane-Degrading Bacterium, Sphingobium baderi Strain LL03T.</title>
        <authorList>
            <person name="Kaur J."/>
            <person name="Verma H."/>
            <person name="Tripathi C."/>
            <person name="Khurana J.P."/>
            <person name="Lal R."/>
        </authorList>
    </citation>
    <scope>NUCLEOTIDE SEQUENCE [LARGE SCALE GENOMIC DNA]</scope>
    <source>
        <strain evidence="1 2">LL03</strain>
    </source>
</reference>
<dbReference type="OrthoDB" id="9815788at2"/>
<proteinExistence type="predicted"/>
<dbReference type="InterPro" id="IPR005624">
    <property type="entry name" value="PduO/GlcC-like"/>
</dbReference>
<evidence type="ECO:0000313" key="1">
    <source>
        <dbReference type="EMBL" id="EQB05888.1"/>
    </source>
</evidence>
<dbReference type="Gene3D" id="3.30.450.150">
    <property type="entry name" value="Haem-degrading domain"/>
    <property type="match status" value="1"/>
</dbReference>
<dbReference type="RefSeq" id="WP_021243359.1">
    <property type="nucleotide sequence ID" value="NZ_ATIB01000020.1"/>
</dbReference>
<dbReference type="eggNOG" id="COG3193">
    <property type="taxonomic scope" value="Bacteria"/>
</dbReference>
<dbReference type="Pfam" id="PF03928">
    <property type="entry name" value="HbpS-like"/>
    <property type="match status" value="1"/>
</dbReference>
<evidence type="ECO:0008006" key="3">
    <source>
        <dbReference type="Google" id="ProtNLM"/>
    </source>
</evidence>
<organism evidence="1 2">
    <name type="scientific">Sphingobium baderi LL03</name>
    <dbReference type="NCBI Taxonomy" id="1114964"/>
    <lineage>
        <taxon>Bacteria</taxon>
        <taxon>Pseudomonadati</taxon>
        <taxon>Pseudomonadota</taxon>
        <taxon>Alphaproteobacteria</taxon>
        <taxon>Sphingomonadales</taxon>
        <taxon>Sphingomonadaceae</taxon>
        <taxon>Sphingobium</taxon>
    </lineage>
</organism>
<dbReference type="EMBL" id="ATIB01000020">
    <property type="protein sequence ID" value="EQB05888.1"/>
    <property type="molecule type" value="Genomic_DNA"/>
</dbReference>
<protein>
    <recommendedName>
        <fullName evidence="3">PduO protein</fullName>
    </recommendedName>
</protein>
<dbReference type="PANTHER" id="PTHR34309:SF1">
    <property type="entry name" value="PROTEIN GLCG"/>
    <property type="match status" value="1"/>
</dbReference>
<dbReference type="AlphaFoldDB" id="T0H1B7"/>
<dbReference type="PATRIC" id="fig|1114964.3.peg.323"/>
<dbReference type="PANTHER" id="PTHR34309">
    <property type="entry name" value="SLR1406 PROTEIN"/>
    <property type="match status" value="1"/>
</dbReference>
<accession>T0H1B7</accession>
<dbReference type="InterPro" id="IPR052517">
    <property type="entry name" value="GlcG_carb_metab_protein"/>
</dbReference>
<keyword evidence="2" id="KW-1185">Reference proteome</keyword>
<dbReference type="Proteomes" id="UP000015524">
    <property type="component" value="Unassembled WGS sequence"/>
</dbReference>
<dbReference type="SUPFAM" id="SSF143744">
    <property type="entry name" value="GlcG-like"/>
    <property type="match status" value="1"/>
</dbReference>